<dbReference type="InterPro" id="IPR018490">
    <property type="entry name" value="cNMP-bd_dom_sf"/>
</dbReference>
<proteinExistence type="predicted"/>
<feature type="transmembrane region" description="Helical" evidence="3">
    <location>
        <begin position="209"/>
        <end position="234"/>
    </location>
</feature>
<feature type="domain" description="Cyclic nucleotide-binding" evidence="4">
    <location>
        <begin position="396"/>
        <end position="513"/>
    </location>
</feature>
<sequence length="542" mass="64247">MTQQYYVREEGELLGRLQWYVRWRLLSADNPLRLSCFRSNMSVRQEQIRQLRESNLVIHPFSKFRVWYQVYLVFLYGSVLGLKPFNAAFTRSVDYDTVSFFQMYITFLDLLCWIDILVNFCTGFEIQEKKMIELRIWYISKHYMFGPYFICDVMSSIPSAIMYSYEKHERQQSLHGILYILGMFKTVRYVSLITCLWRTAEYYNLMPKLGLFVACTVLTSFFIVHWMTCMQFAIPRLVKRFFREKSDRRSWIFQGNLFEKPLKQRYTHCFFRSSAQILGVNLYIYKMELPEEYVVTILTFFIGKVVVAFLWVILAVAIINSRYMNIKFSGLINQLEAYMIQKKLPTSLRSRIYQYFFYKYQNKYFKEEHINSLLSDNLKNEMTLHICQSLIKKVNLFSEMTSKEVKAIVDYLVPVIFLPNDVIIQSGTHPDAMFFINTGTVAVYTQSGKEFCHLQDGAFFGETDLILKSRFRKVTIIAVETSHLYRLDKIDFEKRLIANKKIMAKMVKNAEHQLRKILQVEEKYKAELFGAAFAVSTDNVSK</sequence>
<dbReference type="InterPro" id="IPR051413">
    <property type="entry name" value="K/Na_HCN_channel"/>
</dbReference>
<dbReference type="Pfam" id="PF00027">
    <property type="entry name" value="cNMP_binding"/>
    <property type="match status" value="1"/>
</dbReference>
<dbReference type="PANTHER" id="PTHR45689:SF14">
    <property type="entry name" value="CYCLIC NUCLEOTIDE-GATED CATION CHANNEL SUBUNIT A-LIKE PROTEIN"/>
    <property type="match status" value="1"/>
</dbReference>
<evidence type="ECO:0000256" key="3">
    <source>
        <dbReference type="SAM" id="Phobius"/>
    </source>
</evidence>
<dbReference type="GO" id="GO:0003254">
    <property type="term" value="P:regulation of membrane depolarization"/>
    <property type="evidence" value="ECO:0007669"/>
    <property type="project" value="TreeGrafter"/>
</dbReference>
<accession>A0AAV8VUD5</accession>
<comment type="subcellular location">
    <subcellularLocation>
        <location evidence="1">Cell membrane</location>
        <topology evidence="1">Multi-pass membrane protein</topology>
    </subcellularLocation>
</comment>
<dbReference type="AlphaFoldDB" id="A0AAV8VUD5"/>
<dbReference type="InterPro" id="IPR013621">
    <property type="entry name" value="Ion_trans_N"/>
</dbReference>
<organism evidence="5 6">
    <name type="scientific">Exocentrus adspersus</name>
    <dbReference type="NCBI Taxonomy" id="1586481"/>
    <lineage>
        <taxon>Eukaryota</taxon>
        <taxon>Metazoa</taxon>
        <taxon>Ecdysozoa</taxon>
        <taxon>Arthropoda</taxon>
        <taxon>Hexapoda</taxon>
        <taxon>Insecta</taxon>
        <taxon>Pterygota</taxon>
        <taxon>Neoptera</taxon>
        <taxon>Endopterygota</taxon>
        <taxon>Coleoptera</taxon>
        <taxon>Polyphaga</taxon>
        <taxon>Cucujiformia</taxon>
        <taxon>Chrysomeloidea</taxon>
        <taxon>Cerambycidae</taxon>
        <taxon>Lamiinae</taxon>
        <taxon>Acanthocinini</taxon>
        <taxon>Exocentrus</taxon>
    </lineage>
</organism>
<keyword evidence="2" id="KW-1003">Cell membrane</keyword>
<dbReference type="Gene3D" id="2.60.120.10">
    <property type="entry name" value="Jelly Rolls"/>
    <property type="match status" value="1"/>
</dbReference>
<feature type="transmembrane region" description="Helical" evidence="3">
    <location>
        <begin position="293"/>
        <end position="319"/>
    </location>
</feature>
<gene>
    <name evidence="5" type="ORF">NQ315_011469</name>
</gene>
<evidence type="ECO:0000259" key="4">
    <source>
        <dbReference type="PROSITE" id="PS50042"/>
    </source>
</evidence>
<dbReference type="InterPro" id="IPR014710">
    <property type="entry name" value="RmlC-like_jellyroll"/>
</dbReference>
<reference evidence="5 6" key="1">
    <citation type="journal article" date="2023" name="Insect Mol. Biol.">
        <title>Genome sequencing provides insights into the evolution of gene families encoding plant cell wall-degrading enzymes in longhorned beetles.</title>
        <authorList>
            <person name="Shin N.R."/>
            <person name="Okamura Y."/>
            <person name="Kirsch R."/>
            <person name="Pauchet Y."/>
        </authorList>
    </citation>
    <scope>NUCLEOTIDE SEQUENCE [LARGE SCALE GENOMIC DNA]</scope>
    <source>
        <strain evidence="5">EAD_L_NR</strain>
    </source>
</reference>
<evidence type="ECO:0000256" key="2">
    <source>
        <dbReference type="ARBA" id="ARBA00022475"/>
    </source>
</evidence>
<keyword evidence="6" id="KW-1185">Reference proteome</keyword>
<feature type="transmembrane region" description="Helical" evidence="3">
    <location>
        <begin position="70"/>
        <end position="89"/>
    </location>
</feature>
<dbReference type="GO" id="GO:0005249">
    <property type="term" value="F:voltage-gated potassium channel activity"/>
    <property type="evidence" value="ECO:0007669"/>
    <property type="project" value="TreeGrafter"/>
</dbReference>
<dbReference type="Gene3D" id="1.10.287.630">
    <property type="entry name" value="Helix hairpin bin"/>
    <property type="match status" value="1"/>
</dbReference>
<dbReference type="Pfam" id="PF08412">
    <property type="entry name" value="Ion_trans_N"/>
    <property type="match status" value="1"/>
</dbReference>
<feature type="transmembrane region" description="Helical" evidence="3">
    <location>
        <begin position="177"/>
        <end position="197"/>
    </location>
</feature>
<dbReference type="SMART" id="SM00100">
    <property type="entry name" value="cNMP"/>
    <property type="match status" value="1"/>
</dbReference>
<keyword evidence="3" id="KW-1133">Transmembrane helix</keyword>
<feature type="transmembrane region" description="Helical" evidence="3">
    <location>
        <begin position="145"/>
        <end position="165"/>
    </location>
</feature>
<dbReference type="PANTHER" id="PTHR45689">
    <property type="entry name" value="I[[H]] CHANNEL, ISOFORM E"/>
    <property type="match status" value="1"/>
</dbReference>
<evidence type="ECO:0000256" key="1">
    <source>
        <dbReference type="ARBA" id="ARBA00004651"/>
    </source>
</evidence>
<dbReference type="SUPFAM" id="SSF51206">
    <property type="entry name" value="cAMP-binding domain-like"/>
    <property type="match status" value="1"/>
</dbReference>
<evidence type="ECO:0000313" key="5">
    <source>
        <dbReference type="EMBL" id="KAJ8918016.1"/>
    </source>
</evidence>
<feature type="transmembrane region" description="Helical" evidence="3">
    <location>
        <begin position="101"/>
        <end position="124"/>
    </location>
</feature>
<keyword evidence="3" id="KW-0472">Membrane</keyword>
<evidence type="ECO:0000313" key="6">
    <source>
        <dbReference type="Proteomes" id="UP001159042"/>
    </source>
</evidence>
<dbReference type="InterPro" id="IPR000595">
    <property type="entry name" value="cNMP-bd_dom"/>
</dbReference>
<dbReference type="CDD" id="cd00038">
    <property type="entry name" value="CAP_ED"/>
    <property type="match status" value="1"/>
</dbReference>
<dbReference type="GO" id="GO:0098855">
    <property type="term" value="C:HCN channel complex"/>
    <property type="evidence" value="ECO:0007669"/>
    <property type="project" value="TreeGrafter"/>
</dbReference>
<keyword evidence="3" id="KW-0812">Transmembrane</keyword>
<dbReference type="Proteomes" id="UP001159042">
    <property type="component" value="Unassembled WGS sequence"/>
</dbReference>
<dbReference type="PROSITE" id="PS50042">
    <property type="entry name" value="CNMP_BINDING_3"/>
    <property type="match status" value="1"/>
</dbReference>
<dbReference type="GO" id="GO:0035725">
    <property type="term" value="P:sodium ion transmembrane transport"/>
    <property type="evidence" value="ECO:0007669"/>
    <property type="project" value="TreeGrafter"/>
</dbReference>
<protein>
    <recommendedName>
        <fullName evidence="4">Cyclic nucleotide-binding domain-containing protein</fullName>
    </recommendedName>
</protein>
<dbReference type="EMBL" id="JANEYG010000028">
    <property type="protein sequence ID" value="KAJ8918016.1"/>
    <property type="molecule type" value="Genomic_DNA"/>
</dbReference>
<comment type="caution">
    <text evidence="5">The sequence shown here is derived from an EMBL/GenBank/DDBJ whole genome shotgun (WGS) entry which is preliminary data.</text>
</comment>
<name>A0AAV8VUD5_9CUCU</name>